<proteinExistence type="predicted"/>
<dbReference type="Pfam" id="PF06299">
    <property type="entry name" value="DUF1045"/>
    <property type="match status" value="1"/>
</dbReference>
<comment type="caution">
    <text evidence="1">The sequence shown here is derived from an EMBL/GenBank/DDBJ whole genome shotgun (WGS) entry which is preliminary data.</text>
</comment>
<accession>A0ABV3RRM1</accession>
<dbReference type="InterPro" id="IPR009389">
    <property type="entry name" value="DUF1045"/>
</dbReference>
<name>A0ABV3RRM1_9RHOB</name>
<organism evidence="1 2">
    <name type="scientific">Sulfitobacter sediminis</name>
    <dbReference type="NCBI Taxonomy" id="3234186"/>
    <lineage>
        <taxon>Bacteria</taxon>
        <taxon>Pseudomonadati</taxon>
        <taxon>Pseudomonadota</taxon>
        <taxon>Alphaproteobacteria</taxon>
        <taxon>Rhodobacterales</taxon>
        <taxon>Roseobacteraceae</taxon>
        <taxon>Sulfitobacter</taxon>
    </lineage>
</organism>
<protein>
    <submittedName>
        <fullName evidence="1">DUF1045 domain-containing protein</fullName>
    </submittedName>
</protein>
<dbReference type="Gene3D" id="3.90.1140.10">
    <property type="entry name" value="Cyclic phosphodiesterase"/>
    <property type="match status" value="1"/>
</dbReference>
<reference evidence="1 2" key="1">
    <citation type="submission" date="2024-07" db="EMBL/GenBank/DDBJ databases">
        <title>Marimonas sp.nov., isolated from tidal-flat sediment.</title>
        <authorList>
            <person name="Jayan J.N."/>
            <person name="Lee S.S."/>
        </authorList>
    </citation>
    <scope>NUCLEOTIDE SEQUENCE [LARGE SCALE GENOMIC DNA]</scope>
    <source>
        <strain evidence="1 2">MJW-29</strain>
    </source>
</reference>
<dbReference type="RefSeq" id="WP_367879266.1">
    <property type="nucleotide sequence ID" value="NZ_JBFNXX010000017.1"/>
</dbReference>
<dbReference type="EMBL" id="JBFNXX010000017">
    <property type="protein sequence ID" value="MEW9921566.1"/>
    <property type="molecule type" value="Genomic_DNA"/>
</dbReference>
<evidence type="ECO:0000313" key="2">
    <source>
        <dbReference type="Proteomes" id="UP001556098"/>
    </source>
</evidence>
<sequence length="222" mass="24600">MFTRYAVYFTADGMLGARGAAWLGWDIAMGAAMPQPGLSGIDLAAVTEKPRRYGFHGTIKPPFALKDELREDALQAAFGALCKAVRPVVCEALEVSRLGRFLALTPVGDASDLKALAAKVVRDLDCFRAPPTEAELARRRGARLTPAQEENLTLWGYPHVMDQFRFHMTLSGRMKDLSEIQETAERYFAPVLARPFRMDSLTLVGERPDGTFVNIARRELGR</sequence>
<gene>
    <name evidence="1" type="ORF">AB2B41_18305</name>
</gene>
<dbReference type="PIRSF" id="PIRSF033328">
    <property type="entry name" value="Phest_Mll4975"/>
    <property type="match status" value="1"/>
</dbReference>
<dbReference type="Proteomes" id="UP001556098">
    <property type="component" value="Unassembled WGS sequence"/>
</dbReference>
<evidence type="ECO:0000313" key="1">
    <source>
        <dbReference type="EMBL" id="MEW9921566.1"/>
    </source>
</evidence>
<keyword evidence="2" id="KW-1185">Reference proteome</keyword>